<feature type="transmembrane region" description="Helical" evidence="7">
    <location>
        <begin position="419"/>
        <end position="437"/>
    </location>
</feature>
<dbReference type="RefSeq" id="WP_076526310.1">
    <property type="nucleotide sequence ID" value="NZ_CP048103.1"/>
</dbReference>
<evidence type="ECO:0000259" key="9">
    <source>
        <dbReference type="Pfam" id="PF12704"/>
    </source>
</evidence>
<evidence type="ECO:0000313" key="10">
    <source>
        <dbReference type="EMBL" id="SIT15076.1"/>
    </source>
</evidence>
<feature type="domain" description="ABC3 transporter permease C-terminal" evidence="8">
    <location>
        <begin position="263"/>
        <end position="381"/>
    </location>
</feature>
<name>A0A1N7PWW2_9BACL</name>
<dbReference type="InterPro" id="IPR025857">
    <property type="entry name" value="MacB_PCD"/>
</dbReference>
<evidence type="ECO:0000256" key="3">
    <source>
        <dbReference type="ARBA" id="ARBA00022692"/>
    </source>
</evidence>
<comment type="similarity">
    <text evidence="6">Belongs to the ABC-4 integral membrane protein family.</text>
</comment>
<evidence type="ECO:0000256" key="2">
    <source>
        <dbReference type="ARBA" id="ARBA00022475"/>
    </source>
</evidence>
<evidence type="ECO:0000256" key="5">
    <source>
        <dbReference type="ARBA" id="ARBA00023136"/>
    </source>
</evidence>
<evidence type="ECO:0000259" key="8">
    <source>
        <dbReference type="Pfam" id="PF02687"/>
    </source>
</evidence>
<dbReference type="GO" id="GO:0022857">
    <property type="term" value="F:transmembrane transporter activity"/>
    <property type="evidence" value="ECO:0007669"/>
    <property type="project" value="TreeGrafter"/>
</dbReference>
<keyword evidence="5 7" id="KW-0472">Membrane</keyword>
<dbReference type="GO" id="GO:0005886">
    <property type="term" value="C:plasma membrane"/>
    <property type="evidence" value="ECO:0007669"/>
    <property type="project" value="UniProtKB-SubCell"/>
</dbReference>
<evidence type="ECO:0000256" key="4">
    <source>
        <dbReference type="ARBA" id="ARBA00022989"/>
    </source>
</evidence>
<feature type="transmembrane region" description="Helical" evidence="7">
    <location>
        <begin position="469"/>
        <end position="488"/>
    </location>
</feature>
<feature type="domain" description="MacB-like periplasmic core" evidence="9">
    <location>
        <begin position="18"/>
        <end position="170"/>
    </location>
</feature>
<evidence type="ECO:0000256" key="1">
    <source>
        <dbReference type="ARBA" id="ARBA00004651"/>
    </source>
</evidence>
<feature type="domain" description="MacB-like periplasmic core" evidence="9">
    <location>
        <begin position="471"/>
        <end position="621"/>
    </location>
</feature>
<evidence type="ECO:0000256" key="7">
    <source>
        <dbReference type="SAM" id="Phobius"/>
    </source>
</evidence>
<keyword evidence="11" id="KW-1185">Reference proteome</keyword>
<feature type="domain" description="ABC3 transporter permease C-terminal" evidence="8">
    <location>
        <begin position="699"/>
        <end position="810"/>
    </location>
</feature>
<dbReference type="Proteomes" id="UP000186795">
    <property type="component" value="Unassembled WGS sequence"/>
</dbReference>
<organism evidence="10 11">
    <name type="scientific">Kroppenstedtia eburnea</name>
    <dbReference type="NCBI Taxonomy" id="714067"/>
    <lineage>
        <taxon>Bacteria</taxon>
        <taxon>Bacillati</taxon>
        <taxon>Bacillota</taxon>
        <taxon>Bacilli</taxon>
        <taxon>Bacillales</taxon>
        <taxon>Thermoactinomycetaceae</taxon>
        <taxon>Kroppenstedtia</taxon>
    </lineage>
</organism>
<sequence length="819" mass="90636">MFWKISWRNFKRKPLRNFLTLLGITVGVVSLLAVTSSVATTNRLINEQVQETLGTTDFTIQSTEGNFPKQVLKEVEEVSGVEKALGLTHLSAEVDIPGKNEADLPVRLTGLSKMDSSLVPLKVIQGSPNSSGLFLSNATARLWSVKPGDSVSLKIDGKKHTVPVAAVVRDTMFLKYPVSGNEAAARNRHAAALPIDLLEKLSGKKGVLQEVRIQTMESGKDQSMKEIESRMHHKGYPVYIEAAIADPRQKNRLDELYLFLLVLGGTALLISCMILFQTFYTNIAEREREFAIMKSFGSTPDQIRGIVLREALILSSVGTLLGILPGIWMAVTLQKGIFRSFHVDFDYEIQLGTALPVTVALGIILPVIASLLPVSRASRISVIQLQKMEKDALSRPSKWRILFGGALLGISLFDHDWSYLPAILGAFILIPFAFRGVQRLMWKFLRNRVESEVALRNAIRQGRRHSNMAAVLMLGIALSLLMTSFFNYQDNYLERDMASTFGGHLQFRAENPFTKQEIDAIREEKGVKDTTRLGEASVIWGSGGEQRRMNVLGVDPEWQHSHPLYTLQRGEEKATDLSAKGTILLGDYAFQQWGGEIGEMIRLKTPGGEEKFRVTGVVRTGFDSSYVGFVGKERMKEEFGVAKEVRGLLALHDQQDQEKMKETLLHNMGNRLVEVRTLDEEIKWQRRYFPGLSFLFAGLLAVALGTVGIGIVNLLLMSVTERLSEYKTMRAIGAGRSQVFGMVIGEGAVIGVTGILVGSLLGFWLIGLNAISDLVDMEFIIPWTEWVMICLSGALVTFVATSIPAARAAFVSMPPVSSD</sequence>
<keyword evidence="4 7" id="KW-1133">Transmembrane helix</keyword>
<dbReference type="InterPro" id="IPR003838">
    <property type="entry name" value="ABC3_permease_C"/>
</dbReference>
<comment type="subcellular location">
    <subcellularLocation>
        <location evidence="1">Cell membrane</location>
        <topology evidence="1">Multi-pass membrane protein</topology>
    </subcellularLocation>
</comment>
<proteinExistence type="inferred from homology"/>
<reference evidence="11" key="1">
    <citation type="submission" date="2017-01" db="EMBL/GenBank/DDBJ databases">
        <authorList>
            <person name="Varghese N."/>
            <person name="Submissions S."/>
        </authorList>
    </citation>
    <scope>NUCLEOTIDE SEQUENCE [LARGE SCALE GENOMIC DNA]</scope>
    <source>
        <strain evidence="11">DSM 45196</strain>
    </source>
</reference>
<protein>
    <submittedName>
        <fullName evidence="10">Putative ABC transport system permease protein</fullName>
    </submittedName>
</protein>
<feature type="transmembrane region" description="Helical" evidence="7">
    <location>
        <begin position="256"/>
        <end position="276"/>
    </location>
</feature>
<dbReference type="Pfam" id="PF12704">
    <property type="entry name" value="MacB_PCD"/>
    <property type="match status" value="2"/>
</dbReference>
<dbReference type="AlphaFoldDB" id="A0A1N7PWW2"/>
<feature type="transmembrane region" description="Helical" evidence="7">
    <location>
        <begin position="311"/>
        <end position="331"/>
    </location>
</feature>
<dbReference type="InterPro" id="IPR050250">
    <property type="entry name" value="Macrolide_Exporter_MacB"/>
</dbReference>
<gene>
    <name evidence="10" type="ORF">SAMN05421790_11536</name>
</gene>
<dbReference type="PANTHER" id="PTHR30572">
    <property type="entry name" value="MEMBRANE COMPONENT OF TRANSPORTER-RELATED"/>
    <property type="match status" value="1"/>
</dbReference>
<evidence type="ECO:0000256" key="6">
    <source>
        <dbReference type="ARBA" id="ARBA00038076"/>
    </source>
</evidence>
<accession>A0A1N7PWW2</accession>
<dbReference type="EMBL" id="FTOD01000015">
    <property type="protein sequence ID" value="SIT15076.1"/>
    <property type="molecule type" value="Genomic_DNA"/>
</dbReference>
<dbReference type="Pfam" id="PF02687">
    <property type="entry name" value="FtsX"/>
    <property type="match status" value="2"/>
</dbReference>
<dbReference type="PANTHER" id="PTHR30572:SF4">
    <property type="entry name" value="ABC TRANSPORTER PERMEASE YTRF"/>
    <property type="match status" value="1"/>
</dbReference>
<feature type="transmembrane region" description="Helical" evidence="7">
    <location>
        <begin position="786"/>
        <end position="810"/>
    </location>
</feature>
<feature type="transmembrane region" description="Helical" evidence="7">
    <location>
        <begin position="396"/>
        <end position="413"/>
    </location>
</feature>
<keyword evidence="3 7" id="KW-0812">Transmembrane</keyword>
<dbReference type="OrthoDB" id="9780560at2"/>
<keyword evidence="2" id="KW-1003">Cell membrane</keyword>
<feature type="transmembrane region" description="Helical" evidence="7">
    <location>
        <begin position="694"/>
        <end position="719"/>
    </location>
</feature>
<feature type="transmembrane region" description="Helical" evidence="7">
    <location>
        <begin position="351"/>
        <end position="375"/>
    </location>
</feature>
<evidence type="ECO:0000313" key="11">
    <source>
        <dbReference type="Proteomes" id="UP000186795"/>
    </source>
</evidence>
<feature type="transmembrane region" description="Helical" evidence="7">
    <location>
        <begin position="739"/>
        <end position="766"/>
    </location>
</feature>